<name>A0A2I0K3N3_PUNGR</name>
<reference evidence="2 3" key="1">
    <citation type="submission" date="2017-11" db="EMBL/GenBank/DDBJ databases">
        <title>De-novo sequencing of pomegranate (Punica granatum L.) genome.</title>
        <authorList>
            <person name="Akparov Z."/>
            <person name="Amiraslanov A."/>
            <person name="Hajiyeva S."/>
            <person name="Abbasov M."/>
            <person name="Kaur K."/>
            <person name="Hamwieh A."/>
            <person name="Solovyev V."/>
            <person name="Salamov A."/>
            <person name="Braich B."/>
            <person name="Kosarev P."/>
            <person name="Mahmoud A."/>
            <person name="Hajiyev E."/>
            <person name="Babayeva S."/>
            <person name="Izzatullayeva V."/>
            <person name="Mammadov A."/>
            <person name="Mammadov A."/>
            <person name="Sharifova S."/>
            <person name="Ojaghi J."/>
            <person name="Eynullazada K."/>
            <person name="Bayramov B."/>
            <person name="Abdulazimova A."/>
            <person name="Shahmuradov I."/>
        </authorList>
    </citation>
    <scope>NUCLEOTIDE SEQUENCE [LARGE SCALE GENOMIC DNA]</scope>
    <source>
        <strain evidence="3">cv. AG2017</strain>
        <tissue evidence="2">Leaf</tissue>
    </source>
</reference>
<dbReference type="Proteomes" id="UP000233551">
    <property type="component" value="Unassembled WGS sequence"/>
</dbReference>
<evidence type="ECO:0000256" key="1">
    <source>
        <dbReference type="SAM" id="MobiDB-lite"/>
    </source>
</evidence>
<organism evidence="2 3">
    <name type="scientific">Punica granatum</name>
    <name type="common">Pomegranate</name>
    <dbReference type="NCBI Taxonomy" id="22663"/>
    <lineage>
        <taxon>Eukaryota</taxon>
        <taxon>Viridiplantae</taxon>
        <taxon>Streptophyta</taxon>
        <taxon>Embryophyta</taxon>
        <taxon>Tracheophyta</taxon>
        <taxon>Spermatophyta</taxon>
        <taxon>Magnoliopsida</taxon>
        <taxon>eudicotyledons</taxon>
        <taxon>Gunneridae</taxon>
        <taxon>Pentapetalae</taxon>
        <taxon>rosids</taxon>
        <taxon>malvids</taxon>
        <taxon>Myrtales</taxon>
        <taxon>Lythraceae</taxon>
        <taxon>Punica</taxon>
    </lineage>
</organism>
<evidence type="ECO:0000313" key="3">
    <source>
        <dbReference type="Proteomes" id="UP000233551"/>
    </source>
</evidence>
<proteinExistence type="predicted"/>
<feature type="compositionally biased region" description="Basic residues" evidence="1">
    <location>
        <begin position="1"/>
        <end position="10"/>
    </location>
</feature>
<evidence type="ECO:0000313" key="2">
    <source>
        <dbReference type="EMBL" id="PKI63157.1"/>
    </source>
</evidence>
<sequence>MANSAAKKKREGVDRWGLPPTTTPNRSHRRWWSLAMPHRSELGESLISACEAPYSVHIWSHWRCSGCPLDPGDQRCSDRDSVELSEALERDKSEIVAFDSKVLAGRKMEWRAS</sequence>
<protein>
    <submittedName>
        <fullName evidence="2">Uncharacterized protein</fullName>
    </submittedName>
</protein>
<feature type="region of interest" description="Disordered" evidence="1">
    <location>
        <begin position="1"/>
        <end position="27"/>
    </location>
</feature>
<comment type="caution">
    <text evidence="2">The sequence shown here is derived from an EMBL/GenBank/DDBJ whole genome shotgun (WGS) entry which is preliminary data.</text>
</comment>
<keyword evidence="3" id="KW-1185">Reference proteome</keyword>
<accession>A0A2I0K3N3</accession>
<gene>
    <name evidence="2" type="ORF">CRG98_016342</name>
</gene>
<dbReference type="AlphaFoldDB" id="A0A2I0K3N3"/>
<dbReference type="EMBL" id="PGOL01000900">
    <property type="protein sequence ID" value="PKI63157.1"/>
    <property type="molecule type" value="Genomic_DNA"/>
</dbReference>